<evidence type="ECO:0000313" key="1">
    <source>
        <dbReference type="EMBL" id="OHY94343.1"/>
    </source>
</evidence>
<dbReference type="PANTHER" id="PTHR48100">
    <property type="entry name" value="BROAD-SPECIFICITY PHOSPHATASE YOR283W-RELATED"/>
    <property type="match status" value="1"/>
</dbReference>
<name>A0ABX3DCC2_9VIBR</name>
<comment type="caution">
    <text evidence="1">The sequence shown here is derived from an EMBL/GenBank/DDBJ whole genome shotgun (WGS) entry which is preliminary data.</text>
</comment>
<dbReference type="Pfam" id="PF00300">
    <property type="entry name" value="His_Phos_1"/>
    <property type="match status" value="1"/>
</dbReference>
<proteinExistence type="predicted"/>
<dbReference type="Gene3D" id="3.40.50.1240">
    <property type="entry name" value="Phosphoglycerate mutase-like"/>
    <property type="match status" value="1"/>
</dbReference>
<dbReference type="SUPFAM" id="SSF53254">
    <property type="entry name" value="Phosphoglycerate mutase-like"/>
    <property type="match status" value="1"/>
</dbReference>
<reference evidence="1 2" key="1">
    <citation type="submission" date="2016-09" db="EMBL/GenBank/DDBJ databases">
        <title>Isolation, identification and antibiotic sensitivity analysis of bacterial pathogen from juvenile Hippocampus erectus with tail-rotted disease.</title>
        <authorList>
            <person name="Yang Q."/>
        </authorList>
    </citation>
    <scope>NUCLEOTIDE SEQUENCE [LARGE SCALE GENOMIC DNA]</scope>
    <source>
        <strain evidence="1 2">HM-10</strain>
    </source>
</reference>
<dbReference type="EMBL" id="MKFT01000006">
    <property type="protein sequence ID" value="OHY94343.1"/>
    <property type="molecule type" value="Genomic_DNA"/>
</dbReference>
<sequence>MDIVFVRHGVPDFTLADERLMTQLEKDYAPLCREHLPALQEKLNHAVFDDADIILSSPYTRTLQTAEILNRHRGLPLFIEHDLREWRADKDGGYITLNERDRRWHEYRELLKAGIPMTDTRYEHVDELKARAELVLDRYRQYRKVVVVSHFNVFEALQGFQDVGLSCGEFRYINF</sequence>
<dbReference type="InterPro" id="IPR013078">
    <property type="entry name" value="His_Pase_superF_clade-1"/>
</dbReference>
<dbReference type="InterPro" id="IPR029033">
    <property type="entry name" value="His_PPase_superfam"/>
</dbReference>
<evidence type="ECO:0000313" key="2">
    <source>
        <dbReference type="Proteomes" id="UP000180133"/>
    </source>
</evidence>
<gene>
    <name evidence="1" type="ORF">BI375_17125</name>
</gene>
<dbReference type="PANTHER" id="PTHR48100:SF59">
    <property type="entry name" value="ADENOSYLCOBALAMIN_ALPHA-RIBAZOLE PHOSPHATASE"/>
    <property type="match status" value="1"/>
</dbReference>
<dbReference type="InterPro" id="IPR050275">
    <property type="entry name" value="PGM_Phosphatase"/>
</dbReference>
<dbReference type="Proteomes" id="UP000180133">
    <property type="component" value="Unassembled WGS sequence"/>
</dbReference>
<protein>
    <submittedName>
        <fullName evidence="1">Phosphoglycerate mutase</fullName>
    </submittedName>
</protein>
<organism evidence="1 2">
    <name type="scientific">Vibrio rotiferianus</name>
    <dbReference type="NCBI Taxonomy" id="190895"/>
    <lineage>
        <taxon>Bacteria</taxon>
        <taxon>Pseudomonadati</taxon>
        <taxon>Pseudomonadota</taxon>
        <taxon>Gammaproteobacteria</taxon>
        <taxon>Vibrionales</taxon>
        <taxon>Vibrionaceae</taxon>
        <taxon>Vibrio</taxon>
    </lineage>
</organism>
<keyword evidence="2" id="KW-1185">Reference proteome</keyword>
<dbReference type="RefSeq" id="WP_071235950.1">
    <property type="nucleotide sequence ID" value="NZ_KV861324.1"/>
</dbReference>
<accession>A0ABX3DCC2</accession>